<dbReference type="RefSeq" id="WP_142638818.1">
    <property type="nucleotide sequence ID" value="NZ_FXTE01000011.1"/>
</dbReference>
<evidence type="ECO:0000313" key="2">
    <source>
        <dbReference type="EMBL" id="SMO83711.1"/>
    </source>
</evidence>
<keyword evidence="3" id="KW-1185">Reference proteome</keyword>
<evidence type="ECO:0000313" key="3">
    <source>
        <dbReference type="Proteomes" id="UP000319555"/>
    </source>
</evidence>
<evidence type="ECO:0008006" key="4">
    <source>
        <dbReference type="Google" id="ProtNLM"/>
    </source>
</evidence>
<protein>
    <recommendedName>
        <fullName evidence="4">DUF4189 domain-containing protein</fullName>
    </recommendedName>
</protein>
<keyword evidence="1" id="KW-0732">Signal</keyword>
<proteinExistence type="predicted"/>
<gene>
    <name evidence="2" type="ORF">SAMN06265380_11175</name>
</gene>
<dbReference type="EMBL" id="FXTE01000011">
    <property type="protein sequence ID" value="SMO83711.1"/>
    <property type="molecule type" value="Genomic_DNA"/>
</dbReference>
<organism evidence="2 3">
    <name type="scientific">Ruegeria faecimaris</name>
    <dbReference type="NCBI Taxonomy" id="686389"/>
    <lineage>
        <taxon>Bacteria</taxon>
        <taxon>Pseudomonadati</taxon>
        <taxon>Pseudomonadota</taxon>
        <taxon>Alphaproteobacteria</taxon>
        <taxon>Rhodobacterales</taxon>
        <taxon>Roseobacteraceae</taxon>
        <taxon>Ruegeria</taxon>
    </lineage>
</organism>
<name>A0A521EJS7_9RHOB</name>
<reference evidence="2 3" key="1">
    <citation type="submission" date="2017-05" db="EMBL/GenBank/DDBJ databases">
        <authorList>
            <person name="Varghese N."/>
            <person name="Submissions S."/>
        </authorList>
    </citation>
    <scope>NUCLEOTIDE SEQUENCE [LARGE SCALE GENOMIC DNA]</scope>
    <source>
        <strain evidence="2 3">DSM 28009</strain>
    </source>
</reference>
<sequence length="166" mass="18040">MKLRTTFALTIAAAAVLAGAASAQVKLRPTPNVDWPFGEYRVCFGNTGVNNVAKQFVDEDQARMADAGQPAGKQYLVNNWSVAILNEQIIAAHEYTAEQCRLRKAGEKFDTECPLGNMSRTAAMNVVGADKPEFWSQPSSQNADLKKEQKARLNNLGPVLQEACGP</sequence>
<accession>A0A521EJS7</accession>
<dbReference type="OrthoDB" id="7860937at2"/>
<feature type="chain" id="PRO_5021860039" description="DUF4189 domain-containing protein" evidence="1">
    <location>
        <begin position="24"/>
        <end position="166"/>
    </location>
</feature>
<dbReference type="Proteomes" id="UP000319555">
    <property type="component" value="Unassembled WGS sequence"/>
</dbReference>
<evidence type="ECO:0000256" key="1">
    <source>
        <dbReference type="SAM" id="SignalP"/>
    </source>
</evidence>
<dbReference type="AlphaFoldDB" id="A0A521EJS7"/>
<feature type="signal peptide" evidence="1">
    <location>
        <begin position="1"/>
        <end position="23"/>
    </location>
</feature>